<accession>A0ABP8RDM1</accession>
<gene>
    <name evidence="2" type="ORF">GCM10023161_10630</name>
</gene>
<dbReference type="EMBL" id="BAABGF010000013">
    <property type="protein sequence ID" value="GAA4536123.1"/>
    <property type="molecule type" value="Genomic_DNA"/>
</dbReference>
<protein>
    <recommendedName>
        <fullName evidence="1">NIPSNAP domain-containing protein</fullName>
    </recommendedName>
</protein>
<evidence type="ECO:0000313" key="2">
    <source>
        <dbReference type="EMBL" id="GAA4536123.1"/>
    </source>
</evidence>
<dbReference type="Proteomes" id="UP001501417">
    <property type="component" value="Unassembled WGS sequence"/>
</dbReference>
<dbReference type="Pfam" id="PF07978">
    <property type="entry name" value="NIPSNAP"/>
    <property type="match status" value="1"/>
</dbReference>
<name>A0ABP8RDM1_9MYCO</name>
<evidence type="ECO:0000313" key="3">
    <source>
        <dbReference type="Proteomes" id="UP001501417"/>
    </source>
</evidence>
<proteinExistence type="predicted"/>
<feature type="domain" description="NIPSNAP" evidence="1">
    <location>
        <begin position="3"/>
        <end position="103"/>
    </location>
</feature>
<comment type="caution">
    <text evidence="2">The sequence shown here is derived from an EMBL/GenBank/DDBJ whole genome shotgun (WGS) entry which is preliminary data.</text>
</comment>
<evidence type="ECO:0000259" key="1">
    <source>
        <dbReference type="Pfam" id="PF07978"/>
    </source>
</evidence>
<dbReference type="Gene3D" id="3.30.70.100">
    <property type="match status" value="1"/>
</dbReference>
<dbReference type="InterPro" id="IPR011008">
    <property type="entry name" value="Dimeric_a/b-barrel"/>
</dbReference>
<dbReference type="SUPFAM" id="SSF54909">
    <property type="entry name" value="Dimeric alpha+beta barrel"/>
    <property type="match status" value="1"/>
</dbReference>
<keyword evidence="3" id="KW-1185">Reference proteome</keyword>
<sequence>MLQLRIYTLRSPQALQQYATVHWARHLTTFKAFGVTTHGVWTERSGGVNRLVALIRYPPGADPEQLTRDVMTSPEFAADMAGFDVGDIVDVRMTQLDPTPFSPIH</sequence>
<dbReference type="InterPro" id="IPR012577">
    <property type="entry name" value="NIPSNAP"/>
</dbReference>
<dbReference type="RefSeq" id="WP_264047748.1">
    <property type="nucleotide sequence ID" value="NZ_BAABGF010000013.1"/>
</dbReference>
<reference evidence="3" key="1">
    <citation type="journal article" date="2019" name="Int. J. Syst. Evol. Microbiol.">
        <title>The Global Catalogue of Microorganisms (GCM) 10K type strain sequencing project: providing services to taxonomists for standard genome sequencing and annotation.</title>
        <authorList>
            <consortium name="The Broad Institute Genomics Platform"/>
            <consortium name="The Broad Institute Genome Sequencing Center for Infectious Disease"/>
            <person name="Wu L."/>
            <person name="Ma J."/>
        </authorList>
    </citation>
    <scope>NUCLEOTIDE SEQUENCE [LARGE SCALE GENOMIC DNA]</scope>
    <source>
        <strain evidence="3">JCM 17782</strain>
    </source>
</reference>
<organism evidence="2 3">
    <name type="scientific">Mycobacterium paraffinicum</name>
    <dbReference type="NCBI Taxonomy" id="53378"/>
    <lineage>
        <taxon>Bacteria</taxon>
        <taxon>Bacillati</taxon>
        <taxon>Actinomycetota</taxon>
        <taxon>Actinomycetes</taxon>
        <taxon>Mycobacteriales</taxon>
        <taxon>Mycobacteriaceae</taxon>
        <taxon>Mycobacterium</taxon>
    </lineage>
</organism>